<feature type="transmembrane region" description="Helical" evidence="1">
    <location>
        <begin position="12"/>
        <end position="31"/>
    </location>
</feature>
<protein>
    <recommendedName>
        <fullName evidence="2">PEGA domain-containing protein</fullName>
    </recommendedName>
</protein>
<keyword evidence="1" id="KW-1133">Transmembrane helix</keyword>
<evidence type="ECO:0000313" key="4">
    <source>
        <dbReference type="Proteomes" id="UP000231162"/>
    </source>
</evidence>
<dbReference type="AlphaFoldDB" id="A0A2M6R9M8"/>
<proteinExistence type="predicted"/>
<evidence type="ECO:0000313" key="3">
    <source>
        <dbReference type="EMBL" id="PIS06770.1"/>
    </source>
</evidence>
<sequence>MALKLHTKLKFFILWSVLLISFGMLSVYLILSASGYHIDWKWFRIEKTGIITIKSQPRDVSVFVDASLLASSTPVALRNMLPGSYDITINKPEYHDWSKTIQVDSGRVTDLSDVLLLRLNPVVETISVKEMQLLDNYTQNNDILISGNEIYRNEKSPQLVTRLSRDVVQAVFYPDKRHIVFQVGNEIKSMDLLGQNVQAITQLPTDKQSRIIFIDSGTSILIKQEEAYSKFKIG</sequence>
<comment type="caution">
    <text evidence="3">The sequence shown here is derived from an EMBL/GenBank/DDBJ whole genome shotgun (WGS) entry which is preliminary data.</text>
</comment>
<evidence type="ECO:0000259" key="2">
    <source>
        <dbReference type="Pfam" id="PF08308"/>
    </source>
</evidence>
<dbReference type="Pfam" id="PF08308">
    <property type="entry name" value="PEGA"/>
    <property type="match status" value="1"/>
</dbReference>
<name>A0A2M6R9M8_9BACT</name>
<reference evidence="4" key="1">
    <citation type="submission" date="2017-09" db="EMBL/GenBank/DDBJ databases">
        <title>Depth-based differentiation of microbial function through sediment-hosted aquifers and enrichment of novel symbionts in the deep terrestrial subsurface.</title>
        <authorList>
            <person name="Probst A.J."/>
            <person name="Ladd B."/>
            <person name="Jarett J.K."/>
            <person name="Geller-Mcgrath D.E."/>
            <person name="Sieber C.M.K."/>
            <person name="Emerson J.B."/>
            <person name="Anantharaman K."/>
            <person name="Thomas B.C."/>
            <person name="Malmstrom R."/>
            <person name="Stieglmeier M."/>
            <person name="Klingl A."/>
            <person name="Woyke T."/>
            <person name="Ryan C.M."/>
            <person name="Banfield J.F."/>
        </authorList>
    </citation>
    <scope>NUCLEOTIDE SEQUENCE [LARGE SCALE GENOMIC DNA]</scope>
</reference>
<dbReference type="InterPro" id="IPR013229">
    <property type="entry name" value="PEGA"/>
</dbReference>
<feature type="domain" description="PEGA" evidence="2">
    <location>
        <begin position="49"/>
        <end position="112"/>
    </location>
</feature>
<dbReference type="EMBL" id="PEZX01000037">
    <property type="protein sequence ID" value="PIS06770.1"/>
    <property type="molecule type" value="Genomic_DNA"/>
</dbReference>
<gene>
    <name evidence="3" type="ORF">COT79_02920</name>
</gene>
<keyword evidence="1" id="KW-0472">Membrane</keyword>
<dbReference type="Proteomes" id="UP000231162">
    <property type="component" value="Unassembled WGS sequence"/>
</dbReference>
<evidence type="ECO:0000256" key="1">
    <source>
        <dbReference type="SAM" id="Phobius"/>
    </source>
</evidence>
<keyword evidence="1" id="KW-0812">Transmembrane</keyword>
<organism evidence="3 4">
    <name type="scientific">Candidatus Berkelbacteria bacterium CG10_big_fil_rev_8_21_14_0_10_43_14</name>
    <dbReference type="NCBI Taxonomy" id="1974515"/>
    <lineage>
        <taxon>Bacteria</taxon>
        <taxon>Candidatus Berkelbacteria</taxon>
    </lineage>
</organism>
<accession>A0A2M6R9M8</accession>